<accession>A0A0D0AZP0</accession>
<dbReference type="OrthoDB" id="2611042at2759"/>
<proteinExistence type="predicted"/>
<evidence type="ECO:0000313" key="2">
    <source>
        <dbReference type="Proteomes" id="UP000054485"/>
    </source>
</evidence>
<gene>
    <name evidence="1" type="ORF">CY34DRAFT_9199</name>
</gene>
<dbReference type="Proteomes" id="UP000054485">
    <property type="component" value="Unassembled WGS sequence"/>
</dbReference>
<reference evidence="2" key="2">
    <citation type="submission" date="2015-01" db="EMBL/GenBank/DDBJ databases">
        <title>Evolutionary Origins and Diversification of the Mycorrhizal Mutualists.</title>
        <authorList>
            <consortium name="DOE Joint Genome Institute"/>
            <consortium name="Mycorrhizal Genomics Consortium"/>
            <person name="Kohler A."/>
            <person name="Kuo A."/>
            <person name="Nagy L.G."/>
            <person name="Floudas D."/>
            <person name="Copeland A."/>
            <person name="Barry K.W."/>
            <person name="Cichocki N."/>
            <person name="Veneault-Fourrey C."/>
            <person name="LaButti K."/>
            <person name="Lindquist E.A."/>
            <person name="Lipzen A."/>
            <person name="Lundell T."/>
            <person name="Morin E."/>
            <person name="Murat C."/>
            <person name="Riley R."/>
            <person name="Ohm R."/>
            <person name="Sun H."/>
            <person name="Tunlid A."/>
            <person name="Henrissat B."/>
            <person name="Grigoriev I.V."/>
            <person name="Hibbett D.S."/>
            <person name="Martin F."/>
        </authorList>
    </citation>
    <scope>NUCLEOTIDE SEQUENCE [LARGE SCALE GENOMIC DNA]</scope>
    <source>
        <strain evidence="2">UH-Slu-Lm8-n1</strain>
    </source>
</reference>
<reference evidence="1 2" key="1">
    <citation type="submission" date="2014-04" db="EMBL/GenBank/DDBJ databases">
        <authorList>
            <consortium name="DOE Joint Genome Institute"/>
            <person name="Kuo A."/>
            <person name="Ruytinx J."/>
            <person name="Rineau F."/>
            <person name="Colpaert J."/>
            <person name="Kohler A."/>
            <person name="Nagy L.G."/>
            <person name="Floudas D."/>
            <person name="Copeland A."/>
            <person name="Barry K.W."/>
            <person name="Cichocki N."/>
            <person name="Veneault-Fourrey C."/>
            <person name="LaButti K."/>
            <person name="Lindquist E.A."/>
            <person name="Lipzen A."/>
            <person name="Lundell T."/>
            <person name="Morin E."/>
            <person name="Murat C."/>
            <person name="Sun H."/>
            <person name="Tunlid A."/>
            <person name="Henrissat B."/>
            <person name="Grigoriev I.V."/>
            <person name="Hibbett D.S."/>
            <person name="Martin F."/>
            <person name="Nordberg H.P."/>
            <person name="Cantor M.N."/>
            <person name="Hua S.X."/>
        </authorList>
    </citation>
    <scope>NUCLEOTIDE SEQUENCE [LARGE SCALE GENOMIC DNA]</scope>
    <source>
        <strain evidence="1 2">UH-Slu-Lm8-n1</strain>
    </source>
</reference>
<dbReference type="HOGENOM" id="CLU_1147839_0_0_1"/>
<dbReference type="AlphaFoldDB" id="A0A0D0AZP0"/>
<evidence type="ECO:0000313" key="1">
    <source>
        <dbReference type="EMBL" id="KIK47176.1"/>
    </source>
</evidence>
<keyword evidence="2" id="KW-1185">Reference proteome</keyword>
<protein>
    <submittedName>
        <fullName evidence="1">Unplaced genomic scaffold CY34scaffold_19, whole genome shotgun sequence</fullName>
    </submittedName>
</protein>
<dbReference type="EMBL" id="KN835150">
    <property type="protein sequence ID" value="KIK47176.1"/>
    <property type="molecule type" value="Genomic_DNA"/>
</dbReference>
<name>A0A0D0AZP0_9AGAM</name>
<sequence>MSNHATCATTQPFCIKDMMTHVHADRESELSASGSGDDVSVYWEPISSVTDPFKTYSPDTFPPPPSSLENLLNLPLSPTSSHSARSLEQLFDVKASQNIESFVLTTVPANEEKLSCACCTRHRGALPERPKTLKQISNDDVVGVRIGQAEEGKENKSVEAEASCLCGVIQAQACRSTGAGQSCKRKIECAGAEDETDQKYEPIPKRIRREKTGTEWQTVLDITKYSEQRGEQGQVGGMEANV</sequence>
<dbReference type="InParanoid" id="A0A0D0AZP0"/>
<organism evidence="1 2">
    <name type="scientific">Suillus luteus UH-Slu-Lm8-n1</name>
    <dbReference type="NCBI Taxonomy" id="930992"/>
    <lineage>
        <taxon>Eukaryota</taxon>
        <taxon>Fungi</taxon>
        <taxon>Dikarya</taxon>
        <taxon>Basidiomycota</taxon>
        <taxon>Agaricomycotina</taxon>
        <taxon>Agaricomycetes</taxon>
        <taxon>Agaricomycetidae</taxon>
        <taxon>Boletales</taxon>
        <taxon>Suillineae</taxon>
        <taxon>Suillaceae</taxon>
        <taxon>Suillus</taxon>
    </lineage>
</organism>